<feature type="transmembrane region" description="Helical" evidence="4">
    <location>
        <begin position="44"/>
        <end position="61"/>
    </location>
</feature>
<evidence type="ECO:0000313" key="6">
    <source>
        <dbReference type="EMBL" id="AMJ74890.1"/>
    </source>
</evidence>
<keyword evidence="4" id="KW-0812">Transmembrane</keyword>
<feature type="transmembrane region" description="Helical" evidence="4">
    <location>
        <begin position="94"/>
        <end position="111"/>
    </location>
</feature>
<keyword evidence="4" id="KW-1133">Transmembrane helix</keyword>
<sequence length="339" mass="38059">MATSNFWGNELEFRRTVLRVVLLVIIVAGVIFTINNWIVGHRVLAFVELLVVFLSLAILSVHKKTPNLKLWSSLFLFALYTVILIGILTASFTSALYSWLFIVPVLSYLLLGTKLGTIYSVIYVLSGCAILTYRHIVQNPGTPVIAIVNIALTLTAIWALSYTYEQKRAQTVKRLQEMASLDPLTGLNNRLLLSSIFDMLCETLPEKQKSVSMVLVDLDHFKKVNDKYGHGVGDAVLVDVSRIINSMRRRNDWAFRFGGEEFCLLIPDVTPHQAHSIAERLRHSVEHTLSAEGFDATITVSIGVAHWPENGDALSQIYKVADERLYKAKEQGRNQIVSE</sequence>
<feature type="transmembrane region" description="Helical" evidence="4">
    <location>
        <begin position="118"/>
        <end position="137"/>
    </location>
</feature>
<dbReference type="Proteomes" id="UP000056750">
    <property type="component" value="Chromosome"/>
</dbReference>
<evidence type="ECO:0000313" key="8">
    <source>
        <dbReference type="Proteomes" id="UP000056750"/>
    </source>
</evidence>
<evidence type="ECO:0000256" key="1">
    <source>
        <dbReference type="ARBA" id="ARBA00001946"/>
    </source>
</evidence>
<accession>A0AAW7YYM6</accession>
<dbReference type="InterPro" id="IPR000160">
    <property type="entry name" value="GGDEF_dom"/>
</dbReference>
<keyword evidence="8" id="KW-1185">Reference proteome</keyword>
<dbReference type="GO" id="GO:0005886">
    <property type="term" value="C:plasma membrane"/>
    <property type="evidence" value="ECO:0007669"/>
    <property type="project" value="TreeGrafter"/>
</dbReference>
<dbReference type="CDD" id="cd01949">
    <property type="entry name" value="GGDEF"/>
    <property type="match status" value="1"/>
</dbReference>
<dbReference type="Pfam" id="PF00990">
    <property type="entry name" value="GGDEF"/>
    <property type="match status" value="1"/>
</dbReference>
<dbReference type="EMBL" id="CP013926">
    <property type="protein sequence ID" value="AMJ74890.1"/>
    <property type="molecule type" value="Genomic_DNA"/>
</dbReference>
<comment type="cofactor">
    <cofactor evidence="1">
        <name>Mg(2+)</name>
        <dbReference type="ChEBI" id="CHEBI:18420"/>
    </cofactor>
</comment>
<dbReference type="FunFam" id="3.30.70.270:FF:000001">
    <property type="entry name" value="Diguanylate cyclase domain protein"/>
    <property type="match status" value="1"/>
</dbReference>
<comment type="catalytic activity">
    <reaction evidence="3">
        <text>2 GTP = 3',3'-c-di-GMP + 2 diphosphate</text>
        <dbReference type="Rhea" id="RHEA:24898"/>
        <dbReference type="ChEBI" id="CHEBI:33019"/>
        <dbReference type="ChEBI" id="CHEBI:37565"/>
        <dbReference type="ChEBI" id="CHEBI:58805"/>
        <dbReference type="EC" id="2.7.7.65"/>
    </reaction>
</comment>
<proteinExistence type="predicted"/>
<keyword evidence="7" id="KW-0808">Transferase</keyword>
<dbReference type="SMART" id="SM00267">
    <property type="entry name" value="GGDEF"/>
    <property type="match status" value="1"/>
</dbReference>
<dbReference type="InterPro" id="IPR050469">
    <property type="entry name" value="Diguanylate_Cyclase"/>
</dbReference>
<dbReference type="PROSITE" id="PS50887">
    <property type="entry name" value="GGDEF"/>
    <property type="match status" value="1"/>
</dbReference>
<feature type="transmembrane region" description="Helical" evidence="4">
    <location>
        <begin position="68"/>
        <end position="88"/>
    </location>
</feature>
<dbReference type="EC" id="2.7.7.65" evidence="2"/>
<organism evidence="7 9">
    <name type="scientific">Alteromonas stellipolaris</name>
    <dbReference type="NCBI Taxonomy" id="233316"/>
    <lineage>
        <taxon>Bacteria</taxon>
        <taxon>Pseudomonadati</taxon>
        <taxon>Pseudomonadota</taxon>
        <taxon>Gammaproteobacteria</taxon>
        <taxon>Alteromonadales</taxon>
        <taxon>Alteromonadaceae</taxon>
        <taxon>Alteromonas/Salinimonas group</taxon>
        <taxon>Alteromonas</taxon>
    </lineage>
</organism>
<dbReference type="PANTHER" id="PTHR45138:SF9">
    <property type="entry name" value="DIGUANYLATE CYCLASE DGCM-RELATED"/>
    <property type="match status" value="1"/>
</dbReference>
<dbReference type="EMBL" id="JAUOQI010000004">
    <property type="protein sequence ID" value="MDO6577296.1"/>
    <property type="molecule type" value="Genomic_DNA"/>
</dbReference>
<keyword evidence="4" id="KW-0472">Membrane</keyword>
<feature type="transmembrane region" description="Helical" evidence="4">
    <location>
        <begin position="20"/>
        <end position="38"/>
    </location>
</feature>
<gene>
    <name evidence="6" type="ORF">AVL57_13500</name>
    <name evidence="7" type="ORF">Q4527_07820</name>
</gene>
<dbReference type="GO" id="GO:0052621">
    <property type="term" value="F:diguanylate cyclase activity"/>
    <property type="evidence" value="ECO:0007669"/>
    <property type="project" value="UniProtKB-EC"/>
</dbReference>
<dbReference type="GO" id="GO:1902201">
    <property type="term" value="P:negative regulation of bacterial-type flagellum-dependent cell motility"/>
    <property type="evidence" value="ECO:0007669"/>
    <property type="project" value="TreeGrafter"/>
</dbReference>
<dbReference type="Gene3D" id="3.30.70.270">
    <property type="match status" value="1"/>
</dbReference>
<evidence type="ECO:0000256" key="4">
    <source>
        <dbReference type="SAM" id="Phobius"/>
    </source>
</evidence>
<dbReference type="AlphaFoldDB" id="A0AAW7YYM6"/>
<name>A0AAW7YYM6_9ALTE</name>
<reference evidence="7" key="2">
    <citation type="submission" date="2023-07" db="EMBL/GenBank/DDBJ databases">
        <title>Genome content predicts the carbon catabolic preferences of heterotrophic bacteria.</title>
        <authorList>
            <person name="Gralka M."/>
        </authorList>
    </citation>
    <scope>NUCLEOTIDE SEQUENCE</scope>
    <source>
        <strain evidence="7">F2M12</strain>
    </source>
</reference>
<dbReference type="Pfam" id="PF20966">
    <property type="entry name" value="MASE6"/>
    <property type="match status" value="1"/>
</dbReference>
<dbReference type="InterPro" id="IPR029787">
    <property type="entry name" value="Nucleotide_cyclase"/>
</dbReference>
<dbReference type="RefSeq" id="WP_057790958.1">
    <property type="nucleotide sequence ID" value="NZ_CAXIBE010000072.1"/>
</dbReference>
<dbReference type="GO" id="GO:0043709">
    <property type="term" value="P:cell adhesion involved in single-species biofilm formation"/>
    <property type="evidence" value="ECO:0007669"/>
    <property type="project" value="TreeGrafter"/>
</dbReference>
<dbReference type="InterPro" id="IPR048435">
    <property type="entry name" value="MASE6"/>
</dbReference>
<evidence type="ECO:0000256" key="2">
    <source>
        <dbReference type="ARBA" id="ARBA00012528"/>
    </source>
</evidence>
<reference evidence="6 8" key="1">
    <citation type="submission" date="2015-12" db="EMBL/GenBank/DDBJ databases">
        <title>Intraspecies pangenome expansion in the marine bacterium Alteromonas.</title>
        <authorList>
            <person name="Lopez-Perez M."/>
            <person name="Rodriguez-Valera F."/>
        </authorList>
    </citation>
    <scope>NUCLEOTIDE SEQUENCE [LARGE SCALE GENOMIC DNA]</scope>
    <source>
        <strain evidence="6 8">LMG 21861</strain>
    </source>
</reference>
<dbReference type="SUPFAM" id="SSF55073">
    <property type="entry name" value="Nucleotide cyclase"/>
    <property type="match status" value="1"/>
</dbReference>
<dbReference type="PANTHER" id="PTHR45138">
    <property type="entry name" value="REGULATORY COMPONENTS OF SENSORY TRANSDUCTION SYSTEM"/>
    <property type="match status" value="1"/>
</dbReference>
<dbReference type="GeneID" id="83258759"/>
<feature type="transmembrane region" description="Helical" evidence="4">
    <location>
        <begin position="143"/>
        <end position="164"/>
    </location>
</feature>
<dbReference type="InterPro" id="IPR043128">
    <property type="entry name" value="Rev_trsase/Diguanyl_cyclase"/>
</dbReference>
<evidence type="ECO:0000313" key="9">
    <source>
        <dbReference type="Proteomes" id="UP001170717"/>
    </source>
</evidence>
<feature type="domain" description="GGDEF" evidence="5">
    <location>
        <begin position="209"/>
        <end position="339"/>
    </location>
</feature>
<dbReference type="Proteomes" id="UP001170717">
    <property type="component" value="Unassembled WGS sequence"/>
</dbReference>
<dbReference type="NCBIfam" id="TIGR00254">
    <property type="entry name" value="GGDEF"/>
    <property type="match status" value="1"/>
</dbReference>
<protein>
    <recommendedName>
        <fullName evidence="2">diguanylate cyclase</fullName>
        <ecNumber evidence="2">2.7.7.65</ecNumber>
    </recommendedName>
</protein>
<dbReference type="KEGG" id="asq:AVL57_13500"/>
<evidence type="ECO:0000313" key="7">
    <source>
        <dbReference type="EMBL" id="MDO6577296.1"/>
    </source>
</evidence>
<keyword evidence="7" id="KW-0548">Nucleotidyltransferase</keyword>
<evidence type="ECO:0000256" key="3">
    <source>
        <dbReference type="ARBA" id="ARBA00034247"/>
    </source>
</evidence>
<evidence type="ECO:0000259" key="5">
    <source>
        <dbReference type="PROSITE" id="PS50887"/>
    </source>
</evidence>